<keyword evidence="1" id="KW-0472">Membrane</keyword>
<gene>
    <name evidence="2" type="ORF">NEOLEDRAFT_1145604</name>
</gene>
<dbReference type="InParanoid" id="A0A165UXB4"/>
<dbReference type="EMBL" id="KV425556">
    <property type="protein sequence ID" value="KZT28838.1"/>
    <property type="molecule type" value="Genomic_DNA"/>
</dbReference>
<sequence>MSVQLDIQSDSSVNVSDTRQYVPIRTVEPDEDVSLEGWTDCNTFNDATLAFYNSPLFQAVQKSASAFLSQLPPYLDGRSVSLTNMWNIFDFMNVNVIHNATFSANFPLTFLAQARALANFHEYGVFSSAQLDVTIQIMLPNILAGMQNIANASDPTKLVYNAIAYKPFLSLFNVTGVAEAYPELAGIVDYASAVVLEIRQPSRGGAPVVRMNFRNGTEATAEFVTYNMFGSGGDVGVQTFVDTLAPAAINTTAQWCTACSNKVDRGCSAYFSLPSPSPHQNITPVGAGFLGAGLTGAVTLIMFGVLMWVGVLAFGRKVRRRGGGERRLGSEAGSEGGEKDGDNVLLLLRCTNAHATGFCMWAKLCLATKRLSSDY</sequence>
<feature type="transmembrane region" description="Helical" evidence="1">
    <location>
        <begin position="289"/>
        <end position="314"/>
    </location>
</feature>
<evidence type="ECO:0000313" key="2">
    <source>
        <dbReference type="EMBL" id="KZT28838.1"/>
    </source>
</evidence>
<organism evidence="2 3">
    <name type="scientific">Neolentinus lepideus HHB14362 ss-1</name>
    <dbReference type="NCBI Taxonomy" id="1314782"/>
    <lineage>
        <taxon>Eukaryota</taxon>
        <taxon>Fungi</taxon>
        <taxon>Dikarya</taxon>
        <taxon>Basidiomycota</taxon>
        <taxon>Agaricomycotina</taxon>
        <taxon>Agaricomycetes</taxon>
        <taxon>Gloeophyllales</taxon>
        <taxon>Gloeophyllaceae</taxon>
        <taxon>Neolentinus</taxon>
    </lineage>
</organism>
<dbReference type="SUPFAM" id="SSF53254">
    <property type="entry name" value="Phosphoglycerate mutase-like"/>
    <property type="match status" value="1"/>
</dbReference>
<dbReference type="OrthoDB" id="258392at2759"/>
<dbReference type="AlphaFoldDB" id="A0A165UXB4"/>
<keyword evidence="1" id="KW-0812">Transmembrane</keyword>
<evidence type="ECO:0000313" key="3">
    <source>
        <dbReference type="Proteomes" id="UP000076761"/>
    </source>
</evidence>
<dbReference type="Gene3D" id="3.40.50.1240">
    <property type="entry name" value="Phosphoglycerate mutase-like"/>
    <property type="match status" value="1"/>
</dbReference>
<evidence type="ECO:0000256" key="1">
    <source>
        <dbReference type="SAM" id="Phobius"/>
    </source>
</evidence>
<accession>A0A165UXB4</accession>
<keyword evidence="3" id="KW-1185">Reference proteome</keyword>
<keyword evidence="1" id="KW-1133">Transmembrane helix</keyword>
<dbReference type="InterPro" id="IPR029033">
    <property type="entry name" value="His_PPase_superfam"/>
</dbReference>
<name>A0A165UXB4_9AGAM</name>
<dbReference type="Proteomes" id="UP000076761">
    <property type="component" value="Unassembled WGS sequence"/>
</dbReference>
<reference evidence="2 3" key="1">
    <citation type="journal article" date="2016" name="Mol. Biol. Evol.">
        <title>Comparative Genomics of Early-Diverging Mushroom-Forming Fungi Provides Insights into the Origins of Lignocellulose Decay Capabilities.</title>
        <authorList>
            <person name="Nagy L.G."/>
            <person name="Riley R."/>
            <person name="Tritt A."/>
            <person name="Adam C."/>
            <person name="Daum C."/>
            <person name="Floudas D."/>
            <person name="Sun H."/>
            <person name="Yadav J.S."/>
            <person name="Pangilinan J."/>
            <person name="Larsson K.H."/>
            <person name="Matsuura K."/>
            <person name="Barry K."/>
            <person name="Labutti K."/>
            <person name="Kuo R."/>
            <person name="Ohm R.A."/>
            <person name="Bhattacharya S.S."/>
            <person name="Shirouzu T."/>
            <person name="Yoshinaga Y."/>
            <person name="Martin F.M."/>
            <person name="Grigoriev I.V."/>
            <person name="Hibbett D.S."/>
        </authorList>
    </citation>
    <scope>NUCLEOTIDE SEQUENCE [LARGE SCALE GENOMIC DNA]</scope>
    <source>
        <strain evidence="2 3">HHB14362 ss-1</strain>
    </source>
</reference>
<proteinExistence type="predicted"/>
<protein>
    <submittedName>
        <fullName evidence="2">Phosphoglycerate mutase-like protein</fullName>
    </submittedName>
</protein>
<dbReference type="STRING" id="1314782.A0A165UXB4"/>